<dbReference type="HOGENOM" id="CLU_034817_1_0_1"/>
<feature type="domain" description="BAR" evidence="2">
    <location>
        <begin position="15"/>
        <end position="259"/>
    </location>
</feature>
<reference evidence="3 4" key="1">
    <citation type="journal article" date="2008" name="PLoS Genet.">
        <title>Genomic islands in the pathogenic filamentous fungus Aspergillus fumigatus.</title>
        <authorList>
            <person name="Fedorova N.D."/>
            <person name="Khaldi N."/>
            <person name="Joardar V.S."/>
            <person name="Maiti R."/>
            <person name="Amedeo P."/>
            <person name="Anderson M.J."/>
            <person name="Crabtree J."/>
            <person name="Silva J.C."/>
            <person name="Badger J.H."/>
            <person name="Albarraq A."/>
            <person name="Angiuoli S."/>
            <person name="Bussey H."/>
            <person name="Bowyer P."/>
            <person name="Cotty P.J."/>
            <person name="Dyer P.S."/>
            <person name="Egan A."/>
            <person name="Galens K."/>
            <person name="Fraser-Liggett C.M."/>
            <person name="Haas B.J."/>
            <person name="Inman J.M."/>
            <person name="Kent R."/>
            <person name="Lemieux S."/>
            <person name="Malavazi I."/>
            <person name="Orvis J."/>
            <person name="Roemer T."/>
            <person name="Ronning C.M."/>
            <person name="Sundaram J.P."/>
            <person name="Sutton G."/>
            <person name="Turner G."/>
            <person name="Venter J.C."/>
            <person name="White O.R."/>
            <person name="Whitty B.R."/>
            <person name="Youngman P."/>
            <person name="Wolfe K.H."/>
            <person name="Goldman G.H."/>
            <person name="Wortman J.R."/>
            <person name="Jiang B."/>
            <person name="Denning D.W."/>
            <person name="Nierman W.C."/>
        </authorList>
    </citation>
    <scope>NUCLEOTIDE SEQUENCE [LARGE SCALE GENOMIC DNA]</scope>
    <source>
        <strain evidence="4">CBS 144.89 / FGSC A1163 / CEA10</strain>
    </source>
</reference>
<dbReference type="EMBL" id="DS499597">
    <property type="protein sequence ID" value="EDP51381.1"/>
    <property type="molecule type" value="Genomic_DNA"/>
</dbReference>
<sequence>MNVNKKLDRFKQWAGERMGGEVKTNLSDDFKALETEMNVKHEGGQDLRPMRWFSHSISKRSEGDDKEKTLPIAHLGSSMVSHGEDFDANSEYGRCLTSKRPCHSCCFTSDWLSDVVFYQIVFGRAEERIARVQETYISQATATYLESLERSLAQLKEYQAARKKLDSRRLAYDTSLSKMQKAKKEDFRVEEELRTQKVKYEEANEDVYRRMYDIKDAEVENIADLAAFLEAQLNYHERCREVLLQIKNDWPADQFQSQTPNGRRTAGRARSNTAHSHHERYEPLHEELTNGVSPRPIIRSDRHASSVPPTLPAREAYPAETPYQRPVLNRTSTFEGPSQLRHLQPSGLSSWQSRAASENLVSRRDSSQPRPVSMMPDNPYTDAYEESTAHVNSHSDVFYQGRSSPPSHGEIISRRASSGTLNGSALNKKGPPPPPPSRAKKPPPPPPMKRPMLSVGDA</sequence>
<name>B0Y3E0_ASPFC</name>
<feature type="compositionally biased region" description="Basic and acidic residues" evidence="1">
    <location>
        <begin position="279"/>
        <end position="288"/>
    </location>
</feature>
<feature type="region of interest" description="Disordered" evidence="1">
    <location>
        <begin position="396"/>
        <end position="458"/>
    </location>
</feature>
<dbReference type="Pfam" id="PF03114">
    <property type="entry name" value="BAR"/>
    <property type="match status" value="1"/>
</dbReference>
<dbReference type="InterPro" id="IPR027267">
    <property type="entry name" value="AH/BAR_dom_sf"/>
</dbReference>
<dbReference type="AlphaFoldDB" id="B0Y3E0"/>
<evidence type="ECO:0000256" key="1">
    <source>
        <dbReference type="SAM" id="MobiDB-lite"/>
    </source>
</evidence>
<accession>B0Y3E0</accession>
<feature type="compositionally biased region" description="Polar residues" evidence="1">
    <location>
        <begin position="396"/>
        <end position="406"/>
    </location>
</feature>
<dbReference type="PhylomeDB" id="B0Y3E0"/>
<feature type="compositionally biased region" description="Pro residues" evidence="1">
    <location>
        <begin position="430"/>
        <end position="449"/>
    </location>
</feature>
<feature type="compositionally biased region" description="Polar residues" evidence="1">
    <location>
        <begin position="415"/>
        <end position="425"/>
    </location>
</feature>
<dbReference type="Proteomes" id="UP000001699">
    <property type="component" value="Unassembled WGS sequence"/>
</dbReference>
<feature type="region of interest" description="Disordered" evidence="1">
    <location>
        <begin position="253"/>
        <end position="382"/>
    </location>
</feature>
<feature type="compositionally biased region" description="Polar residues" evidence="1">
    <location>
        <begin position="346"/>
        <end position="360"/>
    </location>
</feature>
<evidence type="ECO:0000313" key="3">
    <source>
        <dbReference type="EMBL" id="EDP51381.1"/>
    </source>
</evidence>
<dbReference type="GO" id="GO:0005737">
    <property type="term" value="C:cytoplasm"/>
    <property type="evidence" value="ECO:0007669"/>
    <property type="project" value="InterPro"/>
</dbReference>
<dbReference type="InterPro" id="IPR004148">
    <property type="entry name" value="BAR_dom"/>
</dbReference>
<keyword evidence="4" id="KW-1185">Reference proteome</keyword>
<protein>
    <submittedName>
        <fullName evidence="3">BAR domain protein</fullName>
    </submittedName>
</protein>
<evidence type="ECO:0000259" key="2">
    <source>
        <dbReference type="PROSITE" id="PS51021"/>
    </source>
</evidence>
<dbReference type="Gene3D" id="1.20.1270.60">
    <property type="entry name" value="Arfaptin homology (AH) domain/BAR domain"/>
    <property type="match status" value="2"/>
</dbReference>
<organism evidence="3 4">
    <name type="scientific">Aspergillus fumigatus (strain CBS 144.89 / FGSC A1163 / CEA10)</name>
    <name type="common">Neosartorya fumigata</name>
    <dbReference type="NCBI Taxonomy" id="451804"/>
    <lineage>
        <taxon>Eukaryota</taxon>
        <taxon>Fungi</taxon>
        <taxon>Dikarya</taxon>
        <taxon>Ascomycota</taxon>
        <taxon>Pezizomycotina</taxon>
        <taxon>Eurotiomycetes</taxon>
        <taxon>Eurotiomycetidae</taxon>
        <taxon>Eurotiales</taxon>
        <taxon>Aspergillaceae</taxon>
        <taxon>Aspergillus</taxon>
        <taxon>Aspergillus subgen. Fumigati</taxon>
    </lineage>
</organism>
<dbReference type="PROSITE" id="PS51021">
    <property type="entry name" value="BAR"/>
    <property type="match status" value="1"/>
</dbReference>
<gene>
    <name evidence="3" type="ORF">AFUB_053870</name>
</gene>
<dbReference type="OrthoDB" id="14167at2759"/>
<dbReference type="SUPFAM" id="SSF103657">
    <property type="entry name" value="BAR/IMD domain-like"/>
    <property type="match status" value="1"/>
</dbReference>
<evidence type="ECO:0000313" key="4">
    <source>
        <dbReference type="Proteomes" id="UP000001699"/>
    </source>
</evidence>
<proteinExistence type="predicted"/>
<dbReference type="SMART" id="SM00721">
    <property type="entry name" value="BAR"/>
    <property type="match status" value="1"/>
</dbReference>